<dbReference type="Proteomes" id="UP000027920">
    <property type="component" value="Unassembled WGS sequence"/>
</dbReference>
<evidence type="ECO:0000259" key="1">
    <source>
        <dbReference type="PROSITE" id="PS50053"/>
    </source>
</evidence>
<protein>
    <recommendedName>
        <fullName evidence="1">Ubiquitin-like domain-containing protein</fullName>
    </recommendedName>
</protein>
<dbReference type="HOGENOM" id="CLU_009171_0_0_1"/>
<dbReference type="Pfam" id="PF00240">
    <property type="entry name" value="ubiquitin"/>
    <property type="match status" value="1"/>
</dbReference>
<keyword evidence="3" id="KW-1185">Reference proteome</keyword>
<reference evidence="2 3" key="1">
    <citation type="submission" date="2013-03" db="EMBL/GenBank/DDBJ databases">
        <title>The Genome Sequence of Exophiala aquamarina CBS 119918.</title>
        <authorList>
            <consortium name="The Broad Institute Genomics Platform"/>
            <person name="Cuomo C."/>
            <person name="de Hoog S."/>
            <person name="Gorbushina A."/>
            <person name="Walker B."/>
            <person name="Young S.K."/>
            <person name="Zeng Q."/>
            <person name="Gargeya S."/>
            <person name="Fitzgerald M."/>
            <person name="Haas B."/>
            <person name="Abouelleil A."/>
            <person name="Allen A.W."/>
            <person name="Alvarado L."/>
            <person name="Arachchi H.M."/>
            <person name="Berlin A.M."/>
            <person name="Chapman S.B."/>
            <person name="Gainer-Dewar J."/>
            <person name="Goldberg J."/>
            <person name="Griggs A."/>
            <person name="Gujja S."/>
            <person name="Hansen M."/>
            <person name="Howarth C."/>
            <person name="Imamovic A."/>
            <person name="Ireland A."/>
            <person name="Larimer J."/>
            <person name="McCowan C."/>
            <person name="Murphy C."/>
            <person name="Pearson M."/>
            <person name="Poon T.W."/>
            <person name="Priest M."/>
            <person name="Roberts A."/>
            <person name="Saif S."/>
            <person name="Shea T."/>
            <person name="Sisk P."/>
            <person name="Sykes S."/>
            <person name="Wortman J."/>
            <person name="Nusbaum C."/>
            <person name="Birren B."/>
        </authorList>
    </citation>
    <scope>NUCLEOTIDE SEQUENCE [LARGE SCALE GENOMIC DNA]</scope>
    <source>
        <strain evidence="2 3">CBS 119918</strain>
    </source>
</reference>
<dbReference type="AlphaFoldDB" id="A0A072P390"/>
<organism evidence="2 3">
    <name type="scientific">Exophiala aquamarina CBS 119918</name>
    <dbReference type="NCBI Taxonomy" id="1182545"/>
    <lineage>
        <taxon>Eukaryota</taxon>
        <taxon>Fungi</taxon>
        <taxon>Dikarya</taxon>
        <taxon>Ascomycota</taxon>
        <taxon>Pezizomycotina</taxon>
        <taxon>Eurotiomycetes</taxon>
        <taxon>Chaetothyriomycetidae</taxon>
        <taxon>Chaetothyriales</taxon>
        <taxon>Herpotrichiellaceae</taxon>
        <taxon>Exophiala</taxon>
    </lineage>
</organism>
<dbReference type="InterPro" id="IPR019956">
    <property type="entry name" value="Ubiquitin_dom"/>
</dbReference>
<dbReference type="OrthoDB" id="428577at2759"/>
<dbReference type="SUPFAM" id="SSF54236">
    <property type="entry name" value="Ubiquitin-like"/>
    <property type="match status" value="1"/>
</dbReference>
<dbReference type="PRINTS" id="PR00348">
    <property type="entry name" value="UBIQUITIN"/>
</dbReference>
<dbReference type="PANTHER" id="PTHR10666">
    <property type="entry name" value="UBIQUITIN"/>
    <property type="match status" value="1"/>
</dbReference>
<dbReference type="PROSITE" id="PS50053">
    <property type="entry name" value="UBIQUITIN_2"/>
    <property type="match status" value="1"/>
</dbReference>
<gene>
    <name evidence="2" type="ORF">A1O9_09437</name>
</gene>
<dbReference type="GeneID" id="25284346"/>
<dbReference type="InterPro" id="IPR029071">
    <property type="entry name" value="Ubiquitin-like_domsf"/>
</dbReference>
<dbReference type="RefSeq" id="XP_013256861.1">
    <property type="nucleotide sequence ID" value="XM_013401407.1"/>
</dbReference>
<proteinExistence type="predicted"/>
<evidence type="ECO:0000313" key="3">
    <source>
        <dbReference type="Proteomes" id="UP000027920"/>
    </source>
</evidence>
<sequence length="943" mass="106227">MQIFIRGLTEPDIITLEVESWDTIEHVYDQLIGYDFDDSNQFLTYGGKRLYRNRILADYNISKESTLSVVTQRLPRDYTSLMSSFPPETTELTDEATLDATRDAWKKLAKECDFDDDLHILDPLAYYSKLELVESRVVESSELVRSKGTYDFVDDEPHDASGGAFQELEDQHNMILAMILGERATTVTQPENRWQHIHRHLRSLYKTYTIVAQVSKSIEDLRSASMCGEFFSVLRYRKHEPELAELIRIPCNLIDGFRDALLVVLLKFSEEAQDDPEVVISANVMPICLEIQTLLELPTPSEPEALLFCRAIAFILDLALVSYVGSHAERFDLTHINKPLQDIFINGAVLDLFDVHLSLAGLACLDGFLNGRKVWVLSLPSDHTSPSHLQGKRLHILTKIDVFADVWGPVWTLQDKDSSEIKQFNLSTGVIIPKLTRQKLIHLDALPCHWYSSKRFLARKYFPSPFRGSSTLTMALDSLLLIGNNIRENNECDYMLNDFQADYEDCFKPLEVKEGGWAWDTRGVQTSFGFSKIVTGSVGVSGTQKRQPAVTRRQAIISKWKNKPEKANAAVLNLGLAVEISHCTGNARRISLRKLLTLPIFWNLLDQQSPRWWESPWGERFKAALESDSDKVIVDVFKQCKPHRKQMADLVCSVLELLDDTGYDGDRFTAAFLNNNQECLIDIEPKKNEWMKMLGSSPYTTAYSFINNVCLECHTPDHSTATHDSNKSYTVLQTRIWARSSFPDTHHVKVKPHEQTAKILDRSASNGLFVTPDTWVFSAISMFNPYLPVVCELFDRSPLPVARANRAIETYVRASSKSFGGMKFARDRTPVIDTAVENAPQENAPPLNAVPDNARVLFSVALSPTSTALPLPNTLGSQFEVLMDPQQTSSDLRKGMIRSLTAGQSAPEEQPPNQLTVTPSADITAITYNESVAAEASTQTNIT</sequence>
<evidence type="ECO:0000313" key="2">
    <source>
        <dbReference type="EMBL" id="KEF54271.1"/>
    </source>
</evidence>
<dbReference type="EMBL" id="AMGV01000010">
    <property type="protein sequence ID" value="KEF54271.1"/>
    <property type="molecule type" value="Genomic_DNA"/>
</dbReference>
<dbReference type="InterPro" id="IPR000626">
    <property type="entry name" value="Ubiquitin-like_dom"/>
</dbReference>
<name>A0A072P390_9EURO</name>
<dbReference type="STRING" id="1182545.A0A072P390"/>
<feature type="domain" description="Ubiquitin-like" evidence="1">
    <location>
        <begin position="1"/>
        <end position="73"/>
    </location>
</feature>
<dbReference type="VEuPathDB" id="FungiDB:A1O9_09437"/>
<dbReference type="Gene3D" id="3.10.20.90">
    <property type="entry name" value="Phosphatidylinositol 3-kinase Catalytic Subunit, Chain A, domain 1"/>
    <property type="match status" value="1"/>
</dbReference>
<comment type="caution">
    <text evidence="2">The sequence shown here is derived from an EMBL/GenBank/DDBJ whole genome shotgun (WGS) entry which is preliminary data.</text>
</comment>
<accession>A0A072P390</accession>
<dbReference type="InterPro" id="IPR050158">
    <property type="entry name" value="Ubiquitin_ubiquitin-like"/>
</dbReference>